<keyword evidence="3" id="KW-1185">Reference proteome</keyword>
<dbReference type="InterPro" id="IPR004435">
    <property type="entry name" value="MobB_dom"/>
</dbReference>
<dbReference type="InterPro" id="IPR027417">
    <property type="entry name" value="P-loop_NTPase"/>
</dbReference>
<gene>
    <name evidence="2" type="primary">mobB</name>
    <name evidence="2" type="ORF">ERS852473_01318</name>
</gene>
<organism evidence="2 3">
    <name type="scientific">Sarcina ventriculi</name>
    <name type="common">Clostridium ventriculi</name>
    <dbReference type="NCBI Taxonomy" id="1267"/>
    <lineage>
        <taxon>Bacteria</taxon>
        <taxon>Bacillati</taxon>
        <taxon>Bacillota</taxon>
        <taxon>Clostridia</taxon>
        <taxon>Eubacteriales</taxon>
        <taxon>Clostridiaceae</taxon>
        <taxon>Sarcina</taxon>
    </lineage>
</organism>
<reference evidence="2 3" key="1">
    <citation type="submission" date="2015-09" db="EMBL/GenBank/DDBJ databases">
        <authorList>
            <consortium name="Pathogen Informatics"/>
            <person name="Wu L."/>
            <person name="Ma J."/>
        </authorList>
    </citation>
    <scope>NUCLEOTIDE SEQUENCE [LARGE SCALE GENOMIC DNA]</scope>
    <source>
        <strain evidence="2 3">2789STDY5834858</strain>
    </source>
</reference>
<sequence length="162" mass="18114">MAKVINIIACKSNVGKTTLIEGLIKELKLRGHSVATIKHDAHDFEIDKEGKDTWRHRKAGAEAVVISSKSKMAMIKEIKQEISLDELINLVSDYDFVIVEGYKKSSYKKIEVFRSAVSTEIITPKEKLIAVASDIELNLDGVLEVNINDYKSLANIVEEIDL</sequence>
<accession>A0ABP2APU5</accession>
<dbReference type="PANTHER" id="PTHR40072">
    <property type="entry name" value="MOLYBDOPTERIN-GUANINE DINUCLEOTIDE BIOSYNTHESIS ADAPTER PROTEIN-RELATED"/>
    <property type="match status" value="1"/>
</dbReference>
<evidence type="ECO:0000313" key="3">
    <source>
        <dbReference type="Proteomes" id="UP000095488"/>
    </source>
</evidence>
<dbReference type="CDD" id="cd03116">
    <property type="entry name" value="MobB"/>
    <property type="match status" value="1"/>
</dbReference>
<protein>
    <submittedName>
        <fullName evidence="2">Molybdopterin-guanine dinucleotide biosynthesis protein B</fullName>
    </submittedName>
</protein>
<dbReference type="InterPro" id="IPR052539">
    <property type="entry name" value="MGD_biosynthesis_adapter"/>
</dbReference>
<feature type="domain" description="Molybdopterin-guanine dinucleotide biosynthesis protein B (MobB)" evidence="1">
    <location>
        <begin position="5"/>
        <end position="134"/>
    </location>
</feature>
<dbReference type="Pfam" id="PF03205">
    <property type="entry name" value="MobB"/>
    <property type="match status" value="1"/>
</dbReference>
<name>A0ABP2APU5_SARVE</name>
<dbReference type="PANTHER" id="PTHR40072:SF1">
    <property type="entry name" value="MOLYBDOPTERIN-GUANINE DINUCLEOTIDE BIOSYNTHESIS ADAPTER PROTEIN"/>
    <property type="match status" value="1"/>
</dbReference>
<dbReference type="Proteomes" id="UP000095488">
    <property type="component" value="Unassembled WGS sequence"/>
</dbReference>
<evidence type="ECO:0000313" key="2">
    <source>
        <dbReference type="EMBL" id="CUN88197.1"/>
    </source>
</evidence>
<proteinExistence type="predicted"/>
<evidence type="ECO:0000259" key="1">
    <source>
        <dbReference type="Pfam" id="PF03205"/>
    </source>
</evidence>
<dbReference type="SUPFAM" id="SSF52540">
    <property type="entry name" value="P-loop containing nucleoside triphosphate hydrolases"/>
    <property type="match status" value="1"/>
</dbReference>
<comment type="caution">
    <text evidence="2">The sequence shown here is derived from an EMBL/GenBank/DDBJ whole genome shotgun (WGS) entry which is preliminary data.</text>
</comment>
<dbReference type="Gene3D" id="3.40.50.300">
    <property type="entry name" value="P-loop containing nucleotide triphosphate hydrolases"/>
    <property type="match status" value="1"/>
</dbReference>
<dbReference type="EMBL" id="CYZR01000004">
    <property type="protein sequence ID" value="CUN88197.1"/>
    <property type="molecule type" value="Genomic_DNA"/>
</dbReference>
<dbReference type="NCBIfam" id="TIGR00176">
    <property type="entry name" value="mobB"/>
    <property type="match status" value="1"/>
</dbReference>
<dbReference type="RefSeq" id="WP_055258822.1">
    <property type="nucleotide sequence ID" value="NZ_BCMV01000019.1"/>
</dbReference>